<gene>
    <name evidence="2" type="ORF">BTW07_18835</name>
</gene>
<comment type="caution">
    <text evidence="2">The sequence shown here is derived from an EMBL/GenBank/DDBJ whole genome shotgun (WGS) entry which is preliminary data.</text>
</comment>
<evidence type="ECO:0000313" key="2">
    <source>
        <dbReference type="EMBL" id="OLO02609.1"/>
    </source>
</evidence>
<evidence type="ECO:0000313" key="3">
    <source>
        <dbReference type="Proteomes" id="UP000186878"/>
    </source>
</evidence>
<dbReference type="AlphaFoldDB" id="A0A1Q8SMC5"/>
<proteinExistence type="predicted"/>
<keyword evidence="1" id="KW-0472">Membrane</keyword>
<keyword evidence="3" id="KW-1185">Reference proteome</keyword>
<sequence>YPAYDTKQAFSDAYPHQTYSMLPPWLTHGVFRVPRDARFYMRLTRIYWKRFNRPLMAVAAFVLGIVLTTSVLVIDQVDARNSTADTEATPDTPAPTVDLTAYRRARITGYAQLGDLTTYRLLDGDNRPTTSHDLERQGLTVVPMGACHLRLASGAQHADIGC</sequence>
<dbReference type="EMBL" id="MSDO01000077">
    <property type="protein sequence ID" value="OLO02609.1"/>
    <property type="molecule type" value="Genomic_DNA"/>
</dbReference>
<reference evidence="2 3" key="1">
    <citation type="submission" date="2016-12" db="EMBL/GenBank/DDBJ databases">
        <title>Draft genome sequences of strains Salinicola socius SMB35, Salinicola sp. MH3R3-1 and Chromohalobacter sp. SMB17 from the Verkhnekamsk potash mining region of Russia.</title>
        <authorList>
            <person name="Mavrodi D.V."/>
            <person name="Olsson B.E."/>
            <person name="Korsakova E.S."/>
            <person name="Pyankova A."/>
            <person name="Mavrodi O.V."/>
            <person name="Plotnikova E.G."/>
        </authorList>
    </citation>
    <scope>NUCLEOTIDE SEQUENCE [LARGE SCALE GENOMIC DNA]</scope>
    <source>
        <strain evidence="2 3">SMB35</strain>
    </source>
</reference>
<feature type="non-terminal residue" evidence="2">
    <location>
        <position position="1"/>
    </location>
</feature>
<protein>
    <submittedName>
        <fullName evidence="2">Assembly protein</fullName>
    </submittedName>
</protein>
<feature type="transmembrane region" description="Helical" evidence="1">
    <location>
        <begin position="55"/>
        <end position="74"/>
    </location>
</feature>
<keyword evidence="1" id="KW-0812">Transmembrane</keyword>
<name>A0A1Q8SMC5_9GAMM</name>
<accession>A0A1Q8SMC5</accession>
<evidence type="ECO:0000256" key="1">
    <source>
        <dbReference type="SAM" id="Phobius"/>
    </source>
</evidence>
<organism evidence="2 3">
    <name type="scientific">Salinicola socius</name>
    <dbReference type="NCBI Taxonomy" id="404433"/>
    <lineage>
        <taxon>Bacteria</taxon>
        <taxon>Pseudomonadati</taxon>
        <taxon>Pseudomonadota</taxon>
        <taxon>Gammaproteobacteria</taxon>
        <taxon>Oceanospirillales</taxon>
        <taxon>Halomonadaceae</taxon>
        <taxon>Salinicola</taxon>
    </lineage>
</organism>
<keyword evidence="1" id="KW-1133">Transmembrane helix</keyword>
<dbReference type="Proteomes" id="UP000186878">
    <property type="component" value="Unassembled WGS sequence"/>
</dbReference>